<dbReference type="AlphaFoldDB" id="A0A3M9KZZ1"/>
<reference evidence="3 5" key="3">
    <citation type="submission" date="2019-09" db="EMBL/GenBank/DDBJ databases">
        <title>High taxonomic diversity of Micromonospora strains isolated from Medicago sativa nodules in different geographical locations.</title>
        <authorList>
            <person name="Martinez-Hidalgo P."/>
            <person name="Flores-Felix J.D."/>
            <person name="Velazquez E."/>
            <person name="Brau L."/>
            <person name="Trujillo M.E."/>
            <person name="Martinez-Molina E."/>
        </authorList>
    </citation>
    <scope>NUCLEOTIDE SEQUENCE [LARGE SCALE GENOMIC DNA]</scope>
    <source>
        <strain evidence="3 5">ALFB5</strain>
    </source>
</reference>
<dbReference type="EMBL" id="CP031263">
    <property type="protein sequence ID" value="AXH91817.1"/>
    <property type="molecule type" value="Genomic_DNA"/>
</dbReference>
<protein>
    <recommendedName>
        <fullName evidence="6">DUF5709 domain-containing protein</fullName>
    </recommendedName>
</protein>
<keyword evidence="5" id="KW-1185">Reference proteome</keyword>
<feature type="region of interest" description="Disordered" evidence="1">
    <location>
        <begin position="50"/>
        <end position="112"/>
    </location>
</feature>
<evidence type="ECO:0000256" key="1">
    <source>
        <dbReference type="SAM" id="MobiDB-lite"/>
    </source>
</evidence>
<evidence type="ECO:0000313" key="2">
    <source>
        <dbReference type="EMBL" id="AXH91817.1"/>
    </source>
</evidence>
<evidence type="ECO:0000313" key="3">
    <source>
        <dbReference type="EMBL" id="KAB1116542.1"/>
    </source>
</evidence>
<sequence length="112" mass="12118">MAAGGAGGHRRVRPFAIIRSGYRRGMTDNDRHVWRDEDRTPLHELDQAIARSATDGQGDDVTANDAGEEAAFGHGPEAVDRGAGPEAERREMTDADRAYRPSTIGRTGPDSM</sequence>
<accession>A0A3M9KZZ1</accession>
<gene>
    <name evidence="2" type="ORF">DVH21_18885</name>
    <name evidence="3" type="ORF">F6X54_11355</name>
</gene>
<dbReference type="Proteomes" id="UP000253958">
    <property type="component" value="Chromosome"/>
</dbReference>
<reference evidence="2 4" key="1">
    <citation type="submission" date="2018-07" db="EMBL/GenBank/DDBJ databases">
        <authorList>
            <person name="Ye Y."/>
        </authorList>
    </citation>
    <scope>NUCLEOTIDE SEQUENCE [LARGE SCALE GENOMIC DNA]</scope>
    <source>
        <strain evidence="2">110B</strain>
        <strain evidence="4">H14(2018)</strain>
    </source>
</reference>
<dbReference type="Proteomes" id="UP000471364">
    <property type="component" value="Unassembled WGS sequence"/>
</dbReference>
<evidence type="ECO:0008006" key="6">
    <source>
        <dbReference type="Google" id="ProtNLM"/>
    </source>
</evidence>
<feature type="compositionally biased region" description="Basic and acidic residues" evidence="1">
    <location>
        <begin position="86"/>
        <end position="99"/>
    </location>
</feature>
<evidence type="ECO:0000313" key="5">
    <source>
        <dbReference type="Proteomes" id="UP000471364"/>
    </source>
</evidence>
<dbReference type="EMBL" id="WAAR01000040">
    <property type="protein sequence ID" value="KAB1116542.1"/>
    <property type="molecule type" value="Genomic_DNA"/>
</dbReference>
<evidence type="ECO:0000313" key="4">
    <source>
        <dbReference type="Proteomes" id="UP000253958"/>
    </source>
</evidence>
<proteinExistence type="predicted"/>
<organism evidence="2 4">
    <name type="scientific">Micromonospora aurantiaca</name>
    <name type="common">nom. illeg.</name>
    <dbReference type="NCBI Taxonomy" id="47850"/>
    <lineage>
        <taxon>Bacteria</taxon>
        <taxon>Bacillati</taxon>
        <taxon>Actinomycetota</taxon>
        <taxon>Actinomycetes</taxon>
        <taxon>Micromonosporales</taxon>
        <taxon>Micromonosporaceae</taxon>
        <taxon>Micromonospora</taxon>
    </lineage>
</organism>
<name>A0A3M9KZZ1_9ACTN</name>
<reference evidence="2 4" key="2">
    <citation type="submission" date="2018-08" db="EMBL/GenBank/DDBJ databases">
        <title>Streptomyces kandeliansis sp. nov., an endophytic bacterium isolated from mangrove plant.</title>
        <authorList>
            <person name="Wang R."/>
        </authorList>
    </citation>
    <scope>NUCLEOTIDE SEQUENCE [LARGE SCALE GENOMIC DNA]</scope>
    <source>
        <strain evidence="2">110B</strain>
        <strain evidence="4">H14(2018)</strain>
    </source>
</reference>